<dbReference type="Gene3D" id="2.40.50.140">
    <property type="entry name" value="Nucleic acid-binding proteins"/>
    <property type="match status" value="1"/>
</dbReference>
<evidence type="ECO:0000256" key="3">
    <source>
        <dbReference type="PIRNR" id="PIRNR002070"/>
    </source>
</evidence>
<dbReference type="PROSITE" id="PS50935">
    <property type="entry name" value="SSB"/>
    <property type="match status" value="1"/>
</dbReference>
<dbReference type="NCBIfam" id="TIGR00621">
    <property type="entry name" value="ssb"/>
    <property type="match status" value="1"/>
</dbReference>
<proteinExistence type="inferred from homology"/>
<keyword evidence="6" id="KW-1185">Reference proteome</keyword>
<feature type="region of interest" description="Disordered" evidence="4">
    <location>
        <begin position="107"/>
        <end position="136"/>
    </location>
</feature>
<dbReference type="RefSeq" id="WP_163298198.1">
    <property type="nucleotide sequence ID" value="NZ_JAAGRR010000031.1"/>
</dbReference>
<evidence type="ECO:0000313" key="5">
    <source>
        <dbReference type="EMBL" id="NDY42049.1"/>
    </source>
</evidence>
<comment type="caution">
    <text evidence="5">The sequence shown here is derived from an EMBL/GenBank/DDBJ whole genome shotgun (WGS) entry which is preliminary data.</text>
</comment>
<comment type="caution">
    <text evidence="2">Lacks conserved residue(s) required for the propagation of feature annotation.</text>
</comment>
<sequence length="136" mass="15090">MARGLNKVMLIGRLGADPEIRYTSSGTAVANLRIATDSPVKRGDQWETVTEWHRVVAWNRLAEICGEYLGKGRLVYVEGRLQTRSWEDQDGNKRWSTEIVARDIQILDSRSGRGEGAAGGDELGPPPPPEEDDVPF</sequence>
<reference evidence="5 6" key="1">
    <citation type="submission" date="2020-02" db="EMBL/GenBank/DDBJ databases">
        <title>Comparative genomics of sulfur disproportionating microorganisms.</title>
        <authorList>
            <person name="Ward L.M."/>
            <person name="Bertran E."/>
            <person name="Johnston D.T."/>
        </authorList>
    </citation>
    <scope>NUCLEOTIDE SEQUENCE [LARGE SCALE GENOMIC DNA]</scope>
    <source>
        <strain evidence="5 6">DSM 100025</strain>
    </source>
</reference>
<evidence type="ECO:0000313" key="6">
    <source>
        <dbReference type="Proteomes" id="UP000469346"/>
    </source>
</evidence>
<dbReference type="GO" id="GO:0003697">
    <property type="term" value="F:single-stranded DNA binding"/>
    <property type="evidence" value="ECO:0007669"/>
    <property type="project" value="UniProtKB-UniRule"/>
</dbReference>
<dbReference type="EMBL" id="JAAGRR010000031">
    <property type="protein sequence ID" value="NDY42049.1"/>
    <property type="molecule type" value="Genomic_DNA"/>
</dbReference>
<dbReference type="GO" id="GO:0006260">
    <property type="term" value="P:DNA replication"/>
    <property type="evidence" value="ECO:0007669"/>
    <property type="project" value="InterPro"/>
</dbReference>
<accession>A0A6N9TLQ1</accession>
<dbReference type="PIRSF" id="PIRSF002070">
    <property type="entry name" value="SSB"/>
    <property type="match status" value="1"/>
</dbReference>
<evidence type="ECO:0000256" key="4">
    <source>
        <dbReference type="SAM" id="MobiDB-lite"/>
    </source>
</evidence>
<protein>
    <recommendedName>
        <fullName evidence="2 3">Single-stranded DNA-binding protein</fullName>
        <shortName evidence="2">SSB</shortName>
    </recommendedName>
</protein>
<comment type="subunit">
    <text evidence="2">Homotetramer.</text>
</comment>
<dbReference type="Proteomes" id="UP000469346">
    <property type="component" value="Unassembled WGS sequence"/>
</dbReference>
<dbReference type="InterPro" id="IPR012340">
    <property type="entry name" value="NA-bd_OB-fold"/>
</dbReference>
<dbReference type="GO" id="GO:0009295">
    <property type="term" value="C:nucleoid"/>
    <property type="evidence" value="ECO:0007669"/>
    <property type="project" value="TreeGrafter"/>
</dbReference>
<dbReference type="PANTHER" id="PTHR10302">
    <property type="entry name" value="SINGLE-STRANDED DNA-BINDING PROTEIN"/>
    <property type="match status" value="1"/>
</dbReference>
<dbReference type="InterPro" id="IPR000424">
    <property type="entry name" value="Primosome_PriB/ssb"/>
</dbReference>
<name>A0A6N9TLQ1_DISTH</name>
<evidence type="ECO:0000256" key="2">
    <source>
        <dbReference type="HAMAP-Rule" id="MF_00984"/>
    </source>
</evidence>
<dbReference type="Pfam" id="PF00436">
    <property type="entry name" value="SSB"/>
    <property type="match status" value="1"/>
</dbReference>
<evidence type="ECO:0000256" key="1">
    <source>
        <dbReference type="ARBA" id="ARBA00023125"/>
    </source>
</evidence>
<dbReference type="HAMAP" id="MF_00984">
    <property type="entry name" value="SSB"/>
    <property type="match status" value="1"/>
</dbReference>
<dbReference type="AlphaFoldDB" id="A0A6N9TLQ1"/>
<keyword evidence="1 2" id="KW-0238">DNA-binding</keyword>
<gene>
    <name evidence="5" type="ORF">G3N55_04195</name>
</gene>
<dbReference type="PANTHER" id="PTHR10302:SF27">
    <property type="entry name" value="SINGLE-STRANDED DNA-BINDING PROTEIN"/>
    <property type="match status" value="1"/>
</dbReference>
<dbReference type="InterPro" id="IPR011344">
    <property type="entry name" value="ssDNA-bd"/>
</dbReference>
<dbReference type="CDD" id="cd04496">
    <property type="entry name" value="SSB_OBF"/>
    <property type="match status" value="1"/>
</dbReference>
<dbReference type="SUPFAM" id="SSF50249">
    <property type="entry name" value="Nucleic acid-binding proteins"/>
    <property type="match status" value="1"/>
</dbReference>
<organism evidence="5 6">
    <name type="scientific">Dissulfurirhabdus thermomarina</name>
    <dbReference type="NCBI Taxonomy" id="1765737"/>
    <lineage>
        <taxon>Bacteria</taxon>
        <taxon>Deltaproteobacteria</taxon>
        <taxon>Dissulfurirhabdaceae</taxon>
        <taxon>Dissulfurirhabdus</taxon>
    </lineage>
</organism>